<dbReference type="STRING" id="102285.A0A0R3THG3"/>
<evidence type="ECO:0000313" key="1">
    <source>
        <dbReference type="WBParaSite" id="HNAJ_0000650401-mRNA-1"/>
    </source>
</evidence>
<proteinExistence type="predicted"/>
<accession>A0A0R3THG3</accession>
<organism evidence="1">
    <name type="scientific">Rodentolepis nana</name>
    <name type="common">Dwarf tapeworm</name>
    <name type="synonym">Hymenolepis nana</name>
    <dbReference type="NCBI Taxonomy" id="102285"/>
    <lineage>
        <taxon>Eukaryota</taxon>
        <taxon>Metazoa</taxon>
        <taxon>Spiralia</taxon>
        <taxon>Lophotrochozoa</taxon>
        <taxon>Platyhelminthes</taxon>
        <taxon>Cestoda</taxon>
        <taxon>Eucestoda</taxon>
        <taxon>Cyclophyllidea</taxon>
        <taxon>Hymenolepididae</taxon>
        <taxon>Rodentolepis</taxon>
    </lineage>
</organism>
<name>A0A0R3THG3_RODNA</name>
<sequence>LSIANLLGDSNGNVDETITPPTTRKDAHQLGQVCLVEALHWAQQAFKTIEQAPDLNQELDIKNFIGKDITK</sequence>
<dbReference type="WBParaSite" id="HNAJ_0000650401-mRNA-1">
    <property type="protein sequence ID" value="HNAJ_0000650401-mRNA-1"/>
    <property type="gene ID" value="HNAJ_0000650401"/>
</dbReference>
<reference evidence="1" key="1">
    <citation type="submission" date="2017-02" db="UniProtKB">
        <authorList>
            <consortium name="WormBaseParasite"/>
        </authorList>
    </citation>
    <scope>IDENTIFICATION</scope>
</reference>
<protein>
    <submittedName>
        <fullName evidence="1">Calponin-homology (CH) domain-containing protein</fullName>
    </submittedName>
</protein>
<dbReference type="AlphaFoldDB" id="A0A0R3THG3"/>